<keyword evidence="1" id="KW-0812">Transmembrane</keyword>
<evidence type="ECO:0008006" key="4">
    <source>
        <dbReference type="Google" id="ProtNLM"/>
    </source>
</evidence>
<accession>I3VT37</accession>
<evidence type="ECO:0000313" key="2">
    <source>
        <dbReference type="EMBL" id="AFK85682.1"/>
    </source>
</evidence>
<feature type="transmembrane region" description="Helical" evidence="1">
    <location>
        <begin position="46"/>
        <end position="67"/>
    </location>
</feature>
<sequence length="156" mass="18267">MKKLNKLNDLEYIVIMAFLSYLMVTVIFKNKIIIQNIANLTSKDGFINIAKVLGKLLILYPIINTYLYQRIVIYILKKFNIKSDLLLMLFSSLLFAITYYDSFIPMFLFGIILSYSYILYNNKKITSQSITLLIYMLTNFLSIVTIFVEKLNLLIK</sequence>
<dbReference type="EMBL" id="CP003184">
    <property type="protein sequence ID" value="AFK85682.1"/>
    <property type="molecule type" value="Genomic_DNA"/>
</dbReference>
<protein>
    <recommendedName>
        <fullName evidence="4">Abortive infection protein</fullName>
    </recommendedName>
</protein>
<feature type="transmembrane region" description="Helical" evidence="1">
    <location>
        <begin position="132"/>
        <end position="148"/>
    </location>
</feature>
<dbReference type="BioCyc" id="TSAC1094508:GLMA-669-MONOMER"/>
<dbReference type="KEGG" id="tsh:Tsac_0658"/>
<proteinExistence type="predicted"/>
<evidence type="ECO:0000313" key="3">
    <source>
        <dbReference type="Proteomes" id="UP000006178"/>
    </source>
</evidence>
<keyword evidence="1" id="KW-1133">Transmembrane helix</keyword>
<dbReference type="RefSeq" id="WP_014757593.1">
    <property type="nucleotide sequence ID" value="NC_017992.1"/>
</dbReference>
<feature type="transmembrane region" description="Helical" evidence="1">
    <location>
        <begin position="12"/>
        <end position="34"/>
    </location>
</feature>
<keyword evidence="1" id="KW-0472">Membrane</keyword>
<reference evidence="2 3" key="1">
    <citation type="journal article" date="2014" name="Appl. Environ. Microbiol.">
        <title>Profile of Secreted Hydrolases, Associated Proteins, and SlpA in Thermoanaerobacterium saccharolyticum during the Degradation of Hemicellulose.</title>
        <authorList>
            <person name="Currie D.H."/>
            <person name="Guss A.M."/>
            <person name="Herring C.D."/>
            <person name="Giannone R.J."/>
            <person name="Johnson C.M."/>
            <person name="Lankford P.K."/>
            <person name="Brown S.D."/>
            <person name="Hettich R.L."/>
            <person name="Lynd L.R."/>
        </authorList>
    </citation>
    <scope>NUCLEOTIDE SEQUENCE [LARGE SCALE GENOMIC DNA]</scope>
    <source>
        <strain evidence="3">DSM 8691 / JW/SL-YS485</strain>
    </source>
</reference>
<gene>
    <name evidence="2" type="ordered locus">Tsac_0658</name>
</gene>
<name>I3VT37_THESW</name>
<keyword evidence="3" id="KW-1185">Reference proteome</keyword>
<dbReference type="Proteomes" id="UP000006178">
    <property type="component" value="Chromosome"/>
</dbReference>
<evidence type="ECO:0000256" key="1">
    <source>
        <dbReference type="SAM" id="Phobius"/>
    </source>
</evidence>
<dbReference type="AlphaFoldDB" id="I3VT37"/>
<feature type="transmembrane region" description="Helical" evidence="1">
    <location>
        <begin position="103"/>
        <end position="120"/>
    </location>
</feature>
<organism evidence="2 3">
    <name type="scientific">Thermoanaerobacterium saccharolyticum (strain DSM 8691 / JW/SL-YS485)</name>
    <dbReference type="NCBI Taxonomy" id="1094508"/>
    <lineage>
        <taxon>Bacteria</taxon>
        <taxon>Bacillati</taxon>
        <taxon>Bacillota</taxon>
        <taxon>Clostridia</taxon>
        <taxon>Thermoanaerobacterales</taxon>
        <taxon>Thermoanaerobacteraceae</taxon>
        <taxon>Thermoanaerobacterium</taxon>
    </lineage>
</organism>